<dbReference type="EMBL" id="GBXM01027775">
    <property type="protein sequence ID" value="JAH80802.1"/>
    <property type="molecule type" value="Transcribed_RNA"/>
</dbReference>
<dbReference type="AlphaFoldDB" id="A0A0E9VS28"/>
<protein>
    <submittedName>
        <fullName evidence="1">Uncharacterized protein</fullName>
    </submittedName>
</protein>
<evidence type="ECO:0000313" key="1">
    <source>
        <dbReference type="EMBL" id="JAH80802.1"/>
    </source>
</evidence>
<reference evidence="1" key="2">
    <citation type="journal article" date="2015" name="Fish Shellfish Immunol.">
        <title>Early steps in the European eel (Anguilla anguilla)-Vibrio vulnificus interaction in the gills: Role of the RtxA13 toxin.</title>
        <authorList>
            <person name="Callol A."/>
            <person name="Pajuelo D."/>
            <person name="Ebbesson L."/>
            <person name="Teles M."/>
            <person name="MacKenzie S."/>
            <person name="Amaro C."/>
        </authorList>
    </citation>
    <scope>NUCLEOTIDE SEQUENCE</scope>
</reference>
<sequence>MHLDRRRFMAFIAMVINCASEIETKLERIRMVVVAAK</sequence>
<name>A0A0E9VS28_ANGAN</name>
<organism evidence="1">
    <name type="scientific">Anguilla anguilla</name>
    <name type="common">European freshwater eel</name>
    <name type="synonym">Muraena anguilla</name>
    <dbReference type="NCBI Taxonomy" id="7936"/>
    <lineage>
        <taxon>Eukaryota</taxon>
        <taxon>Metazoa</taxon>
        <taxon>Chordata</taxon>
        <taxon>Craniata</taxon>
        <taxon>Vertebrata</taxon>
        <taxon>Euteleostomi</taxon>
        <taxon>Actinopterygii</taxon>
        <taxon>Neopterygii</taxon>
        <taxon>Teleostei</taxon>
        <taxon>Anguilliformes</taxon>
        <taxon>Anguillidae</taxon>
        <taxon>Anguilla</taxon>
    </lineage>
</organism>
<reference evidence="1" key="1">
    <citation type="submission" date="2014-11" db="EMBL/GenBank/DDBJ databases">
        <authorList>
            <person name="Amaro Gonzalez C."/>
        </authorList>
    </citation>
    <scope>NUCLEOTIDE SEQUENCE</scope>
</reference>
<proteinExistence type="predicted"/>
<accession>A0A0E9VS28</accession>